<proteinExistence type="predicted"/>
<sequence length="322" mass="36077">MRDRGKSVESDQEYNNFNSDYNFYYSSSSSGVQCKKHPSSTQVGICAYCLKDRLMKLVCSECGEQRLSSCSCSDVSSYRNSSCTVDVGSVGRISFLIENEKAGSGDEQKTLFSHVKQSKKVETEDVFMLKRSNSCVVEVKKSNGFWRIGKLFKKKREKEGFRERNHPDWVSECGMDVSRCRSLCSYRGGNFDHDGGSVSDMRLSSAKISDFNESEPRKSGFRGGLMDFETGFSAKESEFSRIHDDSSFIDLKLDLSDRSKTDYSVFKNPSDVGGCAGAGDGGSSSCRITINERGIKKGSKGHSKVWKWIFKQKKDLHHILES</sequence>
<dbReference type="OrthoDB" id="1931940at2759"/>
<evidence type="ECO:0000313" key="2">
    <source>
        <dbReference type="EMBL" id="OTF86468.1"/>
    </source>
</evidence>
<dbReference type="Proteomes" id="UP000215914">
    <property type="component" value="Chromosome 17"/>
</dbReference>
<dbReference type="PANTHER" id="PTHR34197:SF3">
    <property type="entry name" value="DUF740 FAMILY PROTEIN"/>
    <property type="match status" value="1"/>
</dbReference>
<accession>A0A251RRN7</accession>
<dbReference type="EMBL" id="CM007906">
    <property type="protein sequence ID" value="OTF86468.1"/>
    <property type="molecule type" value="Genomic_DNA"/>
</dbReference>
<dbReference type="OMA" id="NDNDSWV"/>
<reference evidence="1 4" key="1">
    <citation type="journal article" date="2017" name="Nature">
        <title>The sunflower genome provides insights into oil metabolism, flowering and Asterid evolution.</title>
        <authorList>
            <person name="Badouin H."/>
            <person name="Gouzy J."/>
            <person name="Grassa C.J."/>
            <person name="Murat F."/>
            <person name="Staton S.E."/>
            <person name="Cottret L."/>
            <person name="Lelandais-Briere C."/>
            <person name="Owens G.L."/>
            <person name="Carrere S."/>
            <person name="Mayjonade B."/>
            <person name="Legrand L."/>
            <person name="Gill N."/>
            <person name="Kane N.C."/>
            <person name="Bowers J.E."/>
            <person name="Hubner S."/>
            <person name="Bellec A."/>
            <person name="Berard A."/>
            <person name="Berges H."/>
            <person name="Blanchet N."/>
            <person name="Boniface M.C."/>
            <person name="Brunel D."/>
            <person name="Catrice O."/>
            <person name="Chaidir N."/>
            <person name="Claudel C."/>
            <person name="Donnadieu C."/>
            <person name="Faraut T."/>
            <person name="Fievet G."/>
            <person name="Helmstetter N."/>
            <person name="King M."/>
            <person name="Knapp S.J."/>
            <person name="Lai Z."/>
            <person name="Le Paslier M.C."/>
            <person name="Lippi Y."/>
            <person name="Lorenzon L."/>
            <person name="Mandel J.R."/>
            <person name="Marage G."/>
            <person name="Marchand G."/>
            <person name="Marquand E."/>
            <person name="Bret-Mestries E."/>
            <person name="Morien E."/>
            <person name="Nambeesan S."/>
            <person name="Nguyen T."/>
            <person name="Pegot-Espagnet P."/>
            <person name="Pouilly N."/>
            <person name="Raftis F."/>
            <person name="Sallet E."/>
            <person name="Schiex T."/>
            <person name="Thomas J."/>
            <person name="Vandecasteele C."/>
            <person name="Vares D."/>
            <person name="Vear F."/>
            <person name="Vautrin S."/>
            <person name="Crespi M."/>
            <person name="Mangin B."/>
            <person name="Burke J.M."/>
            <person name="Salse J."/>
            <person name="Munos S."/>
            <person name="Vincourt P."/>
            <person name="Rieseberg L.H."/>
            <person name="Langlade N.B."/>
        </authorList>
    </citation>
    <scope>NUCLEOTIDE SEQUENCE [LARGE SCALE GENOMIC DNA]</scope>
    <source>
        <strain evidence="4">cv. SF193</strain>
        <tissue evidence="1">Leaves</tissue>
    </source>
</reference>
<dbReference type="EMBL" id="MNCJ02000332">
    <property type="protein sequence ID" value="KAF5755465.1"/>
    <property type="molecule type" value="Genomic_DNA"/>
</dbReference>
<protein>
    <submittedName>
        <fullName evidence="3">Uncharacterized protein</fullName>
    </submittedName>
</protein>
<dbReference type="PANTHER" id="PTHR34197">
    <property type="entry name" value="OS04G0591300 PROTEIN"/>
    <property type="match status" value="1"/>
</dbReference>
<reference evidence="1" key="3">
    <citation type="submission" date="2020-06" db="EMBL/GenBank/DDBJ databases">
        <title>Helianthus annuus Genome sequencing and assembly Release 2.</title>
        <authorList>
            <person name="Gouzy J."/>
            <person name="Langlade N."/>
            <person name="Munos S."/>
        </authorList>
    </citation>
    <scope>NUCLEOTIDE SEQUENCE</scope>
    <source>
        <tissue evidence="1">Leaves</tissue>
    </source>
</reference>
<dbReference type="FunCoup" id="A0A251RRN7">
    <property type="interactions" value="58"/>
</dbReference>
<gene>
    <name evidence="2" type="ORF">HannXRQ_Chr17g0551111</name>
    <name evidence="3" type="ORF">HannXRQ_Chr17g0551511</name>
    <name evidence="1" type="ORF">HanXRQr2_Chr17g0803091</name>
</gene>
<evidence type="ECO:0000313" key="4">
    <source>
        <dbReference type="Proteomes" id="UP000215914"/>
    </source>
</evidence>
<organism evidence="3 4">
    <name type="scientific">Helianthus annuus</name>
    <name type="common">Common sunflower</name>
    <dbReference type="NCBI Taxonomy" id="4232"/>
    <lineage>
        <taxon>Eukaryota</taxon>
        <taxon>Viridiplantae</taxon>
        <taxon>Streptophyta</taxon>
        <taxon>Embryophyta</taxon>
        <taxon>Tracheophyta</taxon>
        <taxon>Spermatophyta</taxon>
        <taxon>Magnoliopsida</taxon>
        <taxon>eudicotyledons</taxon>
        <taxon>Gunneridae</taxon>
        <taxon>Pentapetalae</taxon>
        <taxon>asterids</taxon>
        <taxon>campanulids</taxon>
        <taxon>Asterales</taxon>
        <taxon>Asteraceae</taxon>
        <taxon>Asteroideae</taxon>
        <taxon>Heliantheae alliance</taxon>
        <taxon>Heliantheae</taxon>
        <taxon>Helianthus</taxon>
    </lineage>
</organism>
<reference evidence="3" key="2">
    <citation type="submission" date="2017-02" db="EMBL/GenBank/DDBJ databases">
        <title>Sunflower complete genome.</title>
        <authorList>
            <person name="Langlade N."/>
            <person name="Munos S."/>
        </authorList>
    </citation>
    <scope>NUCLEOTIDE SEQUENCE [LARGE SCALE GENOMIC DNA]</scope>
    <source>
        <tissue evidence="3">Leaves</tissue>
    </source>
</reference>
<dbReference type="EMBL" id="CM007906">
    <property type="protein sequence ID" value="OTF86504.1"/>
    <property type="molecule type" value="Genomic_DNA"/>
</dbReference>
<evidence type="ECO:0000313" key="1">
    <source>
        <dbReference type="EMBL" id="KAF5755465.1"/>
    </source>
</evidence>
<dbReference type="AlphaFoldDB" id="A0A251RRN7"/>
<evidence type="ECO:0000313" key="3">
    <source>
        <dbReference type="EMBL" id="OTF86504.1"/>
    </source>
</evidence>
<keyword evidence="4" id="KW-1185">Reference proteome</keyword>
<dbReference type="Gramene" id="mRNA:HanXRQr2_Chr17g0803091">
    <property type="protein sequence ID" value="CDS:HanXRQr2_Chr17g0803091.1"/>
    <property type="gene ID" value="HanXRQr2_Chr17g0803091"/>
</dbReference>
<name>A0A251RRN7_HELAN</name>